<keyword evidence="4 5" id="KW-0472">Membrane</keyword>
<comment type="subcellular location">
    <subcellularLocation>
        <location evidence="1">Membrane</location>
        <topology evidence="1">Multi-pass membrane protein</topology>
    </subcellularLocation>
</comment>
<organism evidence="7 8">
    <name type="scientific">Malus domestica</name>
    <name type="common">Apple</name>
    <name type="synonym">Pyrus malus</name>
    <dbReference type="NCBI Taxonomy" id="3750"/>
    <lineage>
        <taxon>Eukaryota</taxon>
        <taxon>Viridiplantae</taxon>
        <taxon>Streptophyta</taxon>
        <taxon>Embryophyta</taxon>
        <taxon>Tracheophyta</taxon>
        <taxon>Spermatophyta</taxon>
        <taxon>Magnoliopsida</taxon>
        <taxon>eudicotyledons</taxon>
        <taxon>Gunneridae</taxon>
        <taxon>Pentapetalae</taxon>
        <taxon>rosids</taxon>
        <taxon>fabids</taxon>
        <taxon>Rosales</taxon>
        <taxon>Rosaceae</taxon>
        <taxon>Amygdaloideae</taxon>
        <taxon>Maleae</taxon>
        <taxon>Malus</taxon>
    </lineage>
</organism>
<dbReference type="PANTHER" id="PTHR21576">
    <property type="entry name" value="UNCHARACTERIZED NODULIN-LIKE PROTEIN"/>
    <property type="match status" value="1"/>
</dbReference>
<keyword evidence="2 5" id="KW-0812">Transmembrane</keyword>
<dbReference type="Proteomes" id="UP000290289">
    <property type="component" value="Chromosome 12"/>
</dbReference>
<feature type="transmembrane region" description="Helical" evidence="5">
    <location>
        <begin position="93"/>
        <end position="114"/>
    </location>
</feature>
<evidence type="ECO:0000256" key="1">
    <source>
        <dbReference type="ARBA" id="ARBA00004141"/>
    </source>
</evidence>
<comment type="caution">
    <text evidence="7">The sequence shown here is derived from an EMBL/GenBank/DDBJ whole genome shotgun (WGS) entry which is preliminary data.</text>
</comment>
<feature type="transmembrane region" description="Helical" evidence="5">
    <location>
        <begin position="126"/>
        <end position="144"/>
    </location>
</feature>
<proteinExistence type="predicted"/>
<dbReference type="Pfam" id="PF06813">
    <property type="entry name" value="Nodulin-like"/>
    <property type="match status" value="1"/>
</dbReference>
<keyword evidence="8" id="KW-1185">Reference proteome</keyword>
<evidence type="ECO:0000256" key="4">
    <source>
        <dbReference type="ARBA" id="ARBA00023136"/>
    </source>
</evidence>
<gene>
    <name evidence="7" type="ORF">DVH24_004554</name>
</gene>
<dbReference type="GO" id="GO:0016020">
    <property type="term" value="C:membrane"/>
    <property type="evidence" value="ECO:0007669"/>
    <property type="project" value="UniProtKB-SubCell"/>
</dbReference>
<feature type="domain" description="Nodulin-like" evidence="6">
    <location>
        <begin position="28"/>
        <end position="142"/>
    </location>
</feature>
<dbReference type="STRING" id="3750.A0A498IBQ8"/>
<evidence type="ECO:0000259" key="6">
    <source>
        <dbReference type="Pfam" id="PF06813"/>
    </source>
</evidence>
<evidence type="ECO:0000313" key="7">
    <source>
        <dbReference type="EMBL" id="RXH80640.1"/>
    </source>
</evidence>
<dbReference type="PANTHER" id="PTHR21576:SF29">
    <property type="entry name" value="NODULIN-LIKE DOMAIN-CONTAINING PROTEIN"/>
    <property type="match status" value="1"/>
</dbReference>
<keyword evidence="3 5" id="KW-1133">Transmembrane helix</keyword>
<reference evidence="7 8" key="1">
    <citation type="submission" date="2018-10" db="EMBL/GenBank/DDBJ databases">
        <title>A high-quality apple genome assembly.</title>
        <authorList>
            <person name="Hu J."/>
        </authorList>
    </citation>
    <scope>NUCLEOTIDE SEQUENCE [LARGE SCALE GENOMIC DNA]</scope>
    <source>
        <strain evidence="8">cv. HFTH1</strain>
        <tissue evidence="7">Young leaf</tissue>
    </source>
</reference>
<evidence type="ECO:0000256" key="5">
    <source>
        <dbReference type="SAM" id="Phobius"/>
    </source>
</evidence>
<accession>A0A498IBQ8</accession>
<dbReference type="EMBL" id="RDQH01000338">
    <property type="protein sequence ID" value="RXH80640.1"/>
    <property type="molecule type" value="Genomic_DNA"/>
</dbReference>
<feature type="transmembrane region" description="Helical" evidence="5">
    <location>
        <begin position="70"/>
        <end position="87"/>
    </location>
</feature>
<dbReference type="AlphaFoldDB" id="A0A498IBQ8"/>
<sequence length="145" mass="16501">MTEVPSPPPSVVCTRNLPRFVLFMAKSRWFSVFASLMVMAGSGTIYLFGTYFKELKTTFGYDQETLNWMGFFKDLGANIGIFAGLIAEVMQTWFVLLIGAAMNFFGYFMMWLGVTGRIVKREIWQMCVYIYIAANSLSFVNTLLV</sequence>
<name>A0A498IBQ8_MALDO</name>
<evidence type="ECO:0000256" key="3">
    <source>
        <dbReference type="ARBA" id="ARBA00022989"/>
    </source>
</evidence>
<feature type="transmembrane region" description="Helical" evidence="5">
    <location>
        <begin position="29"/>
        <end position="49"/>
    </location>
</feature>
<protein>
    <recommendedName>
        <fullName evidence="6">Nodulin-like domain-containing protein</fullName>
    </recommendedName>
</protein>
<evidence type="ECO:0000313" key="8">
    <source>
        <dbReference type="Proteomes" id="UP000290289"/>
    </source>
</evidence>
<dbReference type="InterPro" id="IPR010658">
    <property type="entry name" value="Nodulin-like"/>
</dbReference>
<evidence type="ECO:0000256" key="2">
    <source>
        <dbReference type="ARBA" id="ARBA00022692"/>
    </source>
</evidence>